<gene>
    <name evidence="1" type="ORF">B0X70_15725</name>
</gene>
<name>A0ABX8M1W3_9GAMM</name>
<organism evidence="1 2">
    <name type="scientific">Photorhabdus akhurstii</name>
    <dbReference type="NCBI Taxonomy" id="171438"/>
    <lineage>
        <taxon>Bacteria</taxon>
        <taxon>Pseudomonadati</taxon>
        <taxon>Pseudomonadota</taxon>
        <taxon>Gammaproteobacteria</taxon>
        <taxon>Enterobacterales</taxon>
        <taxon>Morganellaceae</taxon>
        <taxon>Photorhabdus</taxon>
    </lineage>
</organism>
<evidence type="ECO:0000313" key="2">
    <source>
        <dbReference type="Proteomes" id="UP000693715"/>
    </source>
</evidence>
<sequence>MGDGFTQFFLNYVAKAIIMIDIFLIGDFMEENGLPIIREFPLNSVSAKRIISELAENHTGRIKYTHHVKQRMVERGVTTRQIINVLKSRHNHITEQPHQTASGDWKFNLQGIAAGELIEVVIVLKRCEYDPSCFVITVIVK</sequence>
<dbReference type="EMBL" id="CP020335">
    <property type="protein sequence ID" value="QXF34434.1"/>
    <property type="molecule type" value="Genomic_DNA"/>
</dbReference>
<accession>A0ABX8M1W3</accession>
<keyword evidence="2" id="KW-1185">Reference proteome</keyword>
<protein>
    <recommendedName>
        <fullName evidence="3">DUF4258 domain-containing protein</fullName>
    </recommendedName>
</protein>
<dbReference type="Proteomes" id="UP000693715">
    <property type="component" value="Chromosome"/>
</dbReference>
<evidence type="ECO:0000313" key="1">
    <source>
        <dbReference type="EMBL" id="QXF34434.1"/>
    </source>
</evidence>
<reference evidence="1 2" key="1">
    <citation type="submission" date="2017-03" db="EMBL/GenBank/DDBJ databases">
        <title>Genome comparison of Photorhabdus luminescens strain 0813-124 phase variants.</title>
        <authorList>
            <person name="Chien C.-C."/>
            <person name="Chen W.-J."/>
            <person name="Shih M.-C."/>
            <person name="Hsieh F.-C."/>
        </authorList>
    </citation>
    <scope>NUCLEOTIDE SEQUENCE [LARGE SCALE GENOMIC DNA]</scope>
    <source>
        <strain evidence="1 2">0813-124 phase II</strain>
    </source>
</reference>
<proteinExistence type="predicted"/>
<evidence type="ECO:0008006" key="3">
    <source>
        <dbReference type="Google" id="ProtNLM"/>
    </source>
</evidence>
<dbReference type="Pfam" id="PF14076">
    <property type="entry name" value="DUF4258"/>
    <property type="match status" value="1"/>
</dbReference>
<dbReference type="InterPro" id="IPR025354">
    <property type="entry name" value="DUF4258"/>
</dbReference>